<proteinExistence type="inferred from homology"/>
<accession>A0A1H9V7T1</accession>
<evidence type="ECO:0000256" key="5">
    <source>
        <dbReference type="ARBA" id="ARBA00022989"/>
    </source>
</evidence>
<feature type="transmembrane region" description="Helical" evidence="9">
    <location>
        <begin position="9"/>
        <end position="30"/>
    </location>
</feature>
<evidence type="ECO:0000256" key="2">
    <source>
        <dbReference type="ARBA" id="ARBA00022475"/>
    </source>
</evidence>
<feature type="transmembrane region" description="Helical" evidence="9">
    <location>
        <begin position="42"/>
        <end position="59"/>
    </location>
</feature>
<evidence type="ECO:0000256" key="6">
    <source>
        <dbReference type="ARBA" id="ARBA00023136"/>
    </source>
</evidence>
<evidence type="ECO:0000256" key="9">
    <source>
        <dbReference type="SAM" id="Phobius"/>
    </source>
</evidence>
<feature type="transmembrane region" description="Helical" evidence="9">
    <location>
        <begin position="164"/>
        <end position="183"/>
    </location>
</feature>
<evidence type="ECO:0000256" key="7">
    <source>
        <dbReference type="ARBA" id="ARBA00024033"/>
    </source>
</evidence>
<dbReference type="GO" id="GO:0005886">
    <property type="term" value="C:plasma membrane"/>
    <property type="evidence" value="ECO:0007669"/>
    <property type="project" value="UniProtKB-SubCell"/>
</dbReference>
<evidence type="ECO:0000256" key="1">
    <source>
        <dbReference type="ARBA" id="ARBA00004651"/>
    </source>
</evidence>
<dbReference type="STRING" id="155974.SAMN04487818_10896"/>
<dbReference type="Proteomes" id="UP000199051">
    <property type="component" value="Unassembled WGS sequence"/>
</dbReference>
<dbReference type="Pfam" id="PF09594">
    <property type="entry name" value="GT87"/>
    <property type="match status" value="1"/>
</dbReference>
<keyword evidence="6 9" id="KW-0472">Membrane</keyword>
<dbReference type="EMBL" id="FOGI01000008">
    <property type="protein sequence ID" value="SES17323.1"/>
    <property type="molecule type" value="Genomic_DNA"/>
</dbReference>
<feature type="transmembrane region" description="Helical" evidence="9">
    <location>
        <begin position="239"/>
        <end position="264"/>
    </location>
</feature>
<feature type="transmembrane region" description="Helical" evidence="9">
    <location>
        <begin position="66"/>
        <end position="86"/>
    </location>
</feature>
<gene>
    <name evidence="10" type="ORF">SAMN04487818_10896</name>
</gene>
<feature type="transmembrane region" description="Helical" evidence="9">
    <location>
        <begin position="195"/>
        <end position="227"/>
    </location>
</feature>
<keyword evidence="2" id="KW-1003">Cell membrane</keyword>
<feature type="transmembrane region" description="Helical" evidence="9">
    <location>
        <begin position="358"/>
        <end position="375"/>
    </location>
</feature>
<sequence length="432" mass="44044">MQGAPARRALWLDLALYGGALVFAVITAFASEFYGYRVWGDFAIAGYLAALLVTAWIAITGRGSRWLPVWVTAVVATVAPLLYLAFRRSPTFTWGPWPWSFPAQPEVWVIERSARDLFAHGTPYTDLATLGRAPHPDDYTPYGPSMTVFGFPRALFGDHPLTDARVAFLLVTAGALLLAWYALGKPVLPVRAGHLVVASPLTALTLAAAGDDVAVVALIVAAAALAYRADPAGAWGAGALGAVLVTMKLTALPAVAVLAIGVAATRGWRAAGAFTAALVAVGSAVVLPVLLADPTSFVEHVLKFPVGLGQASSPASSPLPGHLVAGLGPVGHAVALVLLGLAAAATATWVLVRPPRTAGDALACTAVGIGLAIVLAPATRWGYLVYPVVLAGAAIAAGRAQGRGGPARVGTGVPAPADRSGVDSPPGGPRTA</sequence>
<comment type="subcellular location">
    <subcellularLocation>
        <location evidence="1">Cell membrane</location>
        <topology evidence="1">Multi-pass membrane protein</topology>
    </subcellularLocation>
</comment>
<evidence type="ECO:0000313" key="10">
    <source>
        <dbReference type="EMBL" id="SES17323.1"/>
    </source>
</evidence>
<keyword evidence="5 9" id="KW-1133">Transmembrane helix</keyword>
<protein>
    <recommendedName>
        <fullName evidence="12">DUF2029 domain-containing protein</fullName>
    </recommendedName>
</protein>
<evidence type="ECO:0008006" key="12">
    <source>
        <dbReference type="Google" id="ProtNLM"/>
    </source>
</evidence>
<feature type="region of interest" description="Disordered" evidence="8">
    <location>
        <begin position="401"/>
        <end position="432"/>
    </location>
</feature>
<evidence type="ECO:0000313" key="11">
    <source>
        <dbReference type="Proteomes" id="UP000199051"/>
    </source>
</evidence>
<comment type="similarity">
    <text evidence="7">Belongs to the glycosyltransferase 87 family.</text>
</comment>
<evidence type="ECO:0000256" key="8">
    <source>
        <dbReference type="SAM" id="MobiDB-lite"/>
    </source>
</evidence>
<feature type="transmembrane region" description="Helical" evidence="9">
    <location>
        <begin position="330"/>
        <end position="351"/>
    </location>
</feature>
<keyword evidence="11" id="KW-1185">Reference proteome</keyword>
<evidence type="ECO:0000256" key="3">
    <source>
        <dbReference type="ARBA" id="ARBA00022679"/>
    </source>
</evidence>
<keyword evidence="4 9" id="KW-0812">Transmembrane</keyword>
<dbReference type="AlphaFoldDB" id="A0A1H9V7T1"/>
<name>A0A1H9V7T1_9PSEU</name>
<dbReference type="InterPro" id="IPR018584">
    <property type="entry name" value="GT87"/>
</dbReference>
<organism evidence="10 11">
    <name type="scientific">Actinokineospora terrae</name>
    <dbReference type="NCBI Taxonomy" id="155974"/>
    <lineage>
        <taxon>Bacteria</taxon>
        <taxon>Bacillati</taxon>
        <taxon>Actinomycetota</taxon>
        <taxon>Actinomycetes</taxon>
        <taxon>Pseudonocardiales</taxon>
        <taxon>Pseudonocardiaceae</taxon>
        <taxon>Actinokineospora</taxon>
    </lineage>
</organism>
<dbReference type="RefSeq" id="WP_092780243.1">
    <property type="nucleotide sequence ID" value="NZ_FOGI01000008.1"/>
</dbReference>
<evidence type="ECO:0000256" key="4">
    <source>
        <dbReference type="ARBA" id="ARBA00022692"/>
    </source>
</evidence>
<dbReference type="GO" id="GO:0016758">
    <property type="term" value="F:hexosyltransferase activity"/>
    <property type="evidence" value="ECO:0007669"/>
    <property type="project" value="InterPro"/>
</dbReference>
<reference evidence="11" key="1">
    <citation type="submission" date="2016-10" db="EMBL/GenBank/DDBJ databases">
        <authorList>
            <person name="Varghese N."/>
            <person name="Submissions S."/>
        </authorList>
    </citation>
    <scope>NUCLEOTIDE SEQUENCE [LARGE SCALE GENOMIC DNA]</scope>
    <source>
        <strain evidence="11">DSM 44260</strain>
    </source>
</reference>
<keyword evidence="3" id="KW-0808">Transferase</keyword>
<feature type="transmembrane region" description="Helical" evidence="9">
    <location>
        <begin position="271"/>
        <end position="291"/>
    </location>
</feature>